<dbReference type="EMBL" id="BAFC01000009">
    <property type="protein sequence ID" value="GAB37506.1"/>
    <property type="molecule type" value="Genomic_DNA"/>
</dbReference>
<evidence type="ECO:0000313" key="4">
    <source>
        <dbReference type="Proteomes" id="UP000005845"/>
    </source>
</evidence>
<accession>H5TVJ8</accession>
<dbReference type="RefSeq" id="WP_005202215.1">
    <property type="nucleotide sequence ID" value="NZ_BAFC01000009.1"/>
</dbReference>
<evidence type="ECO:0000313" key="3">
    <source>
        <dbReference type="EMBL" id="GAB37506.1"/>
    </source>
</evidence>
<evidence type="ECO:0000259" key="2">
    <source>
        <dbReference type="PROSITE" id="PS51462"/>
    </source>
</evidence>
<dbReference type="PANTHER" id="PTHR21340">
    <property type="entry name" value="DIADENOSINE 5,5-P1,P4-TETRAPHOSPHATE PYROPHOSPHOHYDROLASE MUTT"/>
    <property type="match status" value="1"/>
</dbReference>
<comment type="caution">
    <text evidence="3">The sequence shown here is derived from an EMBL/GenBank/DDBJ whole genome shotgun (WGS) entry which is preliminary data.</text>
</comment>
<dbReference type="Gene3D" id="3.90.79.10">
    <property type="entry name" value="Nucleoside Triphosphate Pyrophosphohydrolase"/>
    <property type="match status" value="1"/>
</dbReference>
<keyword evidence="1" id="KW-0378">Hydrolase</keyword>
<dbReference type="PANTHER" id="PTHR21340:SF7">
    <property type="entry name" value="NUDIX HYDROLASE DOMAIN-CONTAINING PROTEIN"/>
    <property type="match status" value="1"/>
</dbReference>
<dbReference type="Pfam" id="PF00293">
    <property type="entry name" value="NUDIX"/>
    <property type="match status" value="1"/>
</dbReference>
<reference evidence="3 4" key="1">
    <citation type="submission" date="2012-02" db="EMBL/GenBank/DDBJ databases">
        <title>Whole genome shotgun sequence of Gordonia sputi NBRC 100414.</title>
        <authorList>
            <person name="Yoshida I."/>
            <person name="Hosoyama A."/>
            <person name="Tsuchikane K."/>
            <person name="Katsumata H."/>
            <person name="Yamazaki S."/>
            <person name="Fujita N."/>
        </authorList>
    </citation>
    <scope>NUCLEOTIDE SEQUENCE [LARGE SCALE GENOMIC DNA]</scope>
    <source>
        <strain evidence="3 4">NBRC 100414</strain>
    </source>
</reference>
<protein>
    <recommendedName>
        <fullName evidence="2">Nudix hydrolase domain-containing protein</fullName>
    </recommendedName>
</protein>
<dbReference type="eggNOG" id="COG4119">
    <property type="taxonomic scope" value="Bacteria"/>
</dbReference>
<dbReference type="InterPro" id="IPR000086">
    <property type="entry name" value="NUDIX_hydrolase_dom"/>
</dbReference>
<evidence type="ECO:0000256" key="1">
    <source>
        <dbReference type="ARBA" id="ARBA00022801"/>
    </source>
</evidence>
<dbReference type="InterPro" id="IPR051325">
    <property type="entry name" value="Nudix_hydrolase_domain"/>
</dbReference>
<dbReference type="InterPro" id="IPR020084">
    <property type="entry name" value="NUDIX_hydrolase_CS"/>
</dbReference>
<dbReference type="PROSITE" id="PS00893">
    <property type="entry name" value="NUDIX_BOX"/>
    <property type="match status" value="1"/>
</dbReference>
<dbReference type="GO" id="GO:0006754">
    <property type="term" value="P:ATP biosynthetic process"/>
    <property type="evidence" value="ECO:0007669"/>
    <property type="project" value="TreeGrafter"/>
</dbReference>
<dbReference type="PROSITE" id="PS51462">
    <property type="entry name" value="NUDIX"/>
    <property type="match status" value="1"/>
</dbReference>
<sequence>MDKRTPRHSFGLLVFRRTDGAVSNEAGSLGGVEVLIAHPGGPLWARKDEGAWSVPKGLPEADESPLDTARREFAEEIGHAAPQGEVIELGDVRQKSGKVVTAFAVEGDLDVSTVVSNTFEMVWPPRSGCMQTFPEVDRAQWCGLDEARVKLNPAQAEFVDRLESALGKQ</sequence>
<dbReference type="GO" id="GO:0006167">
    <property type="term" value="P:AMP biosynthetic process"/>
    <property type="evidence" value="ECO:0007669"/>
    <property type="project" value="TreeGrafter"/>
</dbReference>
<dbReference type="AlphaFoldDB" id="H5TVJ8"/>
<proteinExistence type="predicted"/>
<feature type="domain" description="Nudix hydrolase" evidence="2">
    <location>
        <begin position="5"/>
        <end position="164"/>
    </location>
</feature>
<keyword evidence="4" id="KW-1185">Reference proteome</keyword>
<name>H5TVJ8_9ACTN</name>
<dbReference type="CDD" id="cd04662">
    <property type="entry name" value="NUDIX_Hydrolase"/>
    <property type="match status" value="1"/>
</dbReference>
<gene>
    <name evidence="3" type="ORF">GOSPT_009_00080</name>
</gene>
<dbReference type="GO" id="GO:0004081">
    <property type="term" value="F:bis(5'-nucleosyl)-tetraphosphatase (asymmetrical) activity"/>
    <property type="evidence" value="ECO:0007669"/>
    <property type="project" value="TreeGrafter"/>
</dbReference>
<dbReference type="InterPro" id="IPR015797">
    <property type="entry name" value="NUDIX_hydrolase-like_dom_sf"/>
</dbReference>
<dbReference type="SUPFAM" id="SSF55811">
    <property type="entry name" value="Nudix"/>
    <property type="match status" value="1"/>
</dbReference>
<dbReference type="Proteomes" id="UP000005845">
    <property type="component" value="Unassembled WGS sequence"/>
</dbReference>
<organism evidence="3 4">
    <name type="scientific">Gordonia sputi NBRC 100414</name>
    <dbReference type="NCBI Taxonomy" id="1089453"/>
    <lineage>
        <taxon>Bacteria</taxon>
        <taxon>Bacillati</taxon>
        <taxon>Actinomycetota</taxon>
        <taxon>Actinomycetes</taxon>
        <taxon>Mycobacteriales</taxon>
        <taxon>Gordoniaceae</taxon>
        <taxon>Gordonia</taxon>
    </lineage>
</organism>